<evidence type="ECO:0000313" key="1">
    <source>
        <dbReference type="EMBL" id="JAE12476.1"/>
    </source>
</evidence>
<proteinExistence type="predicted"/>
<dbReference type="EMBL" id="GBRH01185420">
    <property type="protein sequence ID" value="JAE12476.1"/>
    <property type="molecule type" value="Transcribed_RNA"/>
</dbReference>
<organism evidence="1">
    <name type="scientific">Arundo donax</name>
    <name type="common">Giant reed</name>
    <name type="synonym">Donax arundinaceus</name>
    <dbReference type="NCBI Taxonomy" id="35708"/>
    <lineage>
        <taxon>Eukaryota</taxon>
        <taxon>Viridiplantae</taxon>
        <taxon>Streptophyta</taxon>
        <taxon>Embryophyta</taxon>
        <taxon>Tracheophyta</taxon>
        <taxon>Spermatophyta</taxon>
        <taxon>Magnoliopsida</taxon>
        <taxon>Liliopsida</taxon>
        <taxon>Poales</taxon>
        <taxon>Poaceae</taxon>
        <taxon>PACMAD clade</taxon>
        <taxon>Arundinoideae</taxon>
        <taxon>Arundineae</taxon>
        <taxon>Arundo</taxon>
    </lineage>
</organism>
<reference evidence="1" key="2">
    <citation type="journal article" date="2015" name="Data Brief">
        <title>Shoot transcriptome of the giant reed, Arundo donax.</title>
        <authorList>
            <person name="Barrero R.A."/>
            <person name="Guerrero F.D."/>
            <person name="Moolhuijzen P."/>
            <person name="Goolsby J.A."/>
            <person name="Tidwell J."/>
            <person name="Bellgard S.E."/>
            <person name="Bellgard M.I."/>
        </authorList>
    </citation>
    <scope>NUCLEOTIDE SEQUENCE</scope>
    <source>
        <tissue evidence="1">Shoot tissue taken approximately 20 cm above the soil surface</tissue>
    </source>
</reference>
<sequence length="34" mass="3998">MLTLCLHPFFCYKCPSFNLLTLYTCSRLAKKIDL</sequence>
<accession>A0A0A9FQ96</accession>
<protein>
    <submittedName>
        <fullName evidence="1">Uncharacterized protein</fullName>
    </submittedName>
</protein>
<reference evidence="1" key="1">
    <citation type="submission" date="2014-09" db="EMBL/GenBank/DDBJ databases">
        <authorList>
            <person name="Magalhaes I.L.F."/>
            <person name="Oliveira U."/>
            <person name="Santos F.R."/>
            <person name="Vidigal T.H.D.A."/>
            <person name="Brescovit A.D."/>
            <person name="Santos A.J."/>
        </authorList>
    </citation>
    <scope>NUCLEOTIDE SEQUENCE</scope>
    <source>
        <tissue evidence="1">Shoot tissue taken approximately 20 cm above the soil surface</tissue>
    </source>
</reference>
<name>A0A0A9FQ96_ARUDO</name>
<dbReference type="AlphaFoldDB" id="A0A0A9FQ96"/>